<organism evidence="2 3">
    <name type="scientific">Trichinella spiralis</name>
    <name type="common">Trichina worm</name>
    <dbReference type="NCBI Taxonomy" id="6334"/>
    <lineage>
        <taxon>Eukaryota</taxon>
        <taxon>Metazoa</taxon>
        <taxon>Ecdysozoa</taxon>
        <taxon>Nematoda</taxon>
        <taxon>Enoplea</taxon>
        <taxon>Dorylaimia</taxon>
        <taxon>Trichinellida</taxon>
        <taxon>Trichinellidae</taxon>
        <taxon>Trichinella</taxon>
    </lineage>
</organism>
<sequence>MNRMENAKPPAAQAVTNRYIYMAMQAAGTAIATLLLMSFKSFGLQSTQTTRWCVVDSPANRQLCSEMVDDLAKAMNSGGKIECVFGKHRVDCMRQVEAGLADCINLQAEEIYAAGRYLELRPTLAERWLGDEFAERSFAVVRRRSTGHVPSVHRWLKRLENKRLCLPALAEPNIHYQALANVLLPLGVVRQERIHCQSTAQTLADFFGPSCMPGQWTRPNGQNERFTADHTQCALCHDDCSKEDQHAGEDGSLRCLTERDADIAFTSRPALLRWITSNSSNSTSPTTTDGSRRFQLLCLHGQLADLESTSCAWFARKTNAIVTAPVDNNNNNNNPTTVKTIVDIFNLFKKSKPNWFQRLLFTGDQVSELIRLQYHSTYERYLGKLFVRSFESPFPEQICPKWNVKFCVVGQEKMRKCVDMAIAWASVRLKPTIVCQLANHRQQCLARIRSAQSDATLVATPEAIQAQTFDDVVPVAMEVSADDSMASYVLAVVAKRKSNSAFKHRRQLFHNANVCFDNDQTKAIVMVSLELDGMVEMRQCQFQQAAEDFFFNTKSICTNTIVRRENSLCKLCRNFNSYNFFWKFHAADVSNYAAKSEADIAFLHLTVDQIQKLQHGSNFLNLLCPNGQRKPINDYSKCNWLETPNSVIVTSSVHQDSTSRRQITELFVHGQQYYAIKSNDKFSIFPTANDLSSIFNKKTISLKAILPEEENEPNQFGAKVYGARTYRVYQKLSICSAAPKHQLCILLFLCMHYLSNVKLFFQHT</sequence>
<evidence type="ECO:0000313" key="2">
    <source>
        <dbReference type="EMBL" id="KRY38748.1"/>
    </source>
</evidence>
<dbReference type="SUPFAM" id="SSF53850">
    <property type="entry name" value="Periplasmic binding protein-like II"/>
    <property type="match status" value="2"/>
</dbReference>
<dbReference type="Gene3D" id="3.40.190.10">
    <property type="entry name" value="Periplasmic binding protein-like II"/>
    <property type="match status" value="4"/>
</dbReference>
<dbReference type="InParanoid" id="A0A0V1BPU1"/>
<dbReference type="OrthoDB" id="5914301at2759"/>
<feature type="domain" description="Transferrin-like" evidence="1">
    <location>
        <begin position="404"/>
        <end position="726"/>
    </location>
</feature>
<dbReference type="Proteomes" id="UP000054776">
    <property type="component" value="Unassembled WGS sequence"/>
</dbReference>
<dbReference type="AlphaFoldDB" id="A0A0V1BPU1"/>
<evidence type="ECO:0000259" key="1">
    <source>
        <dbReference type="PROSITE" id="PS51408"/>
    </source>
</evidence>
<evidence type="ECO:0000313" key="3">
    <source>
        <dbReference type="Proteomes" id="UP000054776"/>
    </source>
</evidence>
<dbReference type="PROSITE" id="PS51408">
    <property type="entry name" value="TRANSFERRIN_LIKE_4"/>
    <property type="match status" value="2"/>
</dbReference>
<dbReference type="GO" id="GO:0005785">
    <property type="term" value="C:signal recognition particle receptor complex"/>
    <property type="evidence" value="ECO:0007669"/>
    <property type="project" value="TreeGrafter"/>
</dbReference>
<reference evidence="2 3" key="1">
    <citation type="submission" date="2015-01" db="EMBL/GenBank/DDBJ databases">
        <title>Evolution of Trichinella species and genotypes.</title>
        <authorList>
            <person name="Korhonen P.K."/>
            <person name="Edoardo P."/>
            <person name="Giuseppe L.R."/>
            <person name="Gasser R.B."/>
        </authorList>
    </citation>
    <scope>NUCLEOTIDE SEQUENCE [LARGE SCALE GENOMIC DNA]</scope>
    <source>
        <strain evidence="2">ISS3</strain>
    </source>
</reference>
<comment type="caution">
    <text evidence="2">The sequence shown here is derived from an EMBL/GenBank/DDBJ whole genome shotgun (WGS) entry which is preliminary data.</text>
</comment>
<keyword evidence="3" id="KW-1185">Reference proteome</keyword>
<proteinExistence type="predicted"/>
<dbReference type="Pfam" id="PF00405">
    <property type="entry name" value="Transferrin"/>
    <property type="match status" value="2"/>
</dbReference>
<dbReference type="GO" id="GO:0045047">
    <property type="term" value="P:protein targeting to ER"/>
    <property type="evidence" value="ECO:0007669"/>
    <property type="project" value="TreeGrafter"/>
</dbReference>
<name>A0A0V1BPU1_TRISP</name>
<dbReference type="SMART" id="SM00094">
    <property type="entry name" value="TR_FER"/>
    <property type="match status" value="1"/>
</dbReference>
<gene>
    <name evidence="2" type="primary">MFI2</name>
    <name evidence="2" type="ORF">T01_792</name>
</gene>
<feature type="domain" description="Transferrin-like" evidence="1">
    <location>
        <begin position="50"/>
        <end position="395"/>
    </location>
</feature>
<dbReference type="InterPro" id="IPR001156">
    <property type="entry name" value="Transferrin-like_dom"/>
</dbReference>
<dbReference type="EMBL" id="JYDH01000023">
    <property type="protein sequence ID" value="KRY38748.1"/>
    <property type="molecule type" value="Genomic_DNA"/>
</dbReference>
<dbReference type="PANTHER" id="PTHR11485">
    <property type="entry name" value="TRANSFERRIN"/>
    <property type="match status" value="1"/>
</dbReference>
<accession>A0A0V1BPU1</accession>
<dbReference type="PRINTS" id="PR00422">
    <property type="entry name" value="TRANSFERRIN"/>
</dbReference>
<dbReference type="eggNOG" id="ENOG502QSZB">
    <property type="taxonomic scope" value="Eukaryota"/>
</dbReference>
<protein>
    <submittedName>
        <fullName evidence="2">Melanotransferrin</fullName>
    </submittedName>
</protein>
<dbReference type="STRING" id="6334.A0A0V1BPU1"/>